<evidence type="ECO:0000313" key="3">
    <source>
        <dbReference type="Proteomes" id="UP000178726"/>
    </source>
</evidence>
<dbReference type="EMBL" id="MFQK01000023">
    <property type="protein sequence ID" value="OGH80853.1"/>
    <property type="molecule type" value="Genomic_DNA"/>
</dbReference>
<dbReference type="Pfam" id="PF03161">
    <property type="entry name" value="LAGLIDADG_2"/>
    <property type="match status" value="1"/>
</dbReference>
<accession>A0A1F6NAW6</accession>
<dbReference type="InterPro" id="IPR004860">
    <property type="entry name" value="LAGLIDADG_dom"/>
</dbReference>
<comment type="caution">
    <text evidence="2">The sequence shown here is derived from an EMBL/GenBank/DDBJ whole genome shotgun (WGS) entry which is preliminary data.</text>
</comment>
<organism evidence="2 3">
    <name type="scientific">Candidatus Magasanikbacteria bacterium RIFCSPLOWO2_02_FULL_44_11</name>
    <dbReference type="NCBI Taxonomy" id="1798689"/>
    <lineage>
        <taxon>Bacteria</taxon>
        <taxon>Candidatus Magasanikiibacteriota</taxon>
    </lineage>
</organism>
<dbReference type="Gene3D" id="3.10.28.10">
    <property type="entry name" value="Homing endonucleases"/>
    <property type="match status" value="2"/>
</dbReference>
<dbReference type="InterPro" id="IPR027434">
    <property type="entry name" value="Homing_endonucl"/>
</dbReference>
<proteinExistence type="predicted"/>
<reference evidence="2 3" key="1">
    <citation type="journal article" date="2016" name="Nat. Commun.">
        <title>Thousands of microbial genomes shed light on interconnected biogeochemical processes in an aquifer system.</title>
        <authorList>
            <person name="Anantharaman K."/>
            <person name="Brown C.T."/>
            <person name="Hug L.A."/>
            <person name="Sharon I."/>
            <person name="Castelle C.J."/>
            <person name="Probst A.J."/>
            <person name="Thomas B.C."/>
            <person name="Singh A."/>
            <person name="Wilkins M.J."/>
            <person name="Karaoz U."/>
            <person name="Brodie E.L."/>
            <person name="Williams K.H."/>
            <person name="Hubbard S.S."/>
            <person name="Banfield J.F."/>
        </authorList>
    </citation>
    <scope>NUCLEOTIDE SEQUENCE [LARGE SCALE GENOMIC DNA]</scope>
</reference>
<feature type="domain" description="Homing endonuclease LAGLIDADG" evidence="1">
    <location>
        <begin position="31"/>
        <end position="184"/>
    </location>
</feature>
<dbReference type="GO" id="GO:0004519">
    <property type="term" value="F:endonuclease activity"/>
    <property type="evidence" value="ECO:0007669"/>
    <property type="project" value="InterPro"/>
</dbReference>
<evidence type="ECO:0000313" key="2">
    <source>
        <dbReference type="EMBL" id="OGH80853.1"/>
    </source>
</evidence>
<dbReference type="AlphaFoldDB" id="A0A1F6NAW6"/>
<sequence>MYLVTPREVKYLPNILRARKNLKLTLSSRQMQILIGSILGDGYITYRGQIQLEHSDKYQPYLFWKFGELKALAYGQPSLVERTDKRTGAKYRSYRFWLRQYFRPWRDYFYQKKIKIFPHGFELSPLALAVWYMDDGCYSDGRCTIATECFSTESCQNIQDMLKKQFDLDTHIRSNGKLAIRARSQNSFFSIIRPYVHSTMAYKIL</sequence>
<name>A0A1F6NAW6_9BACT</name>
<dbReference type="Proteomes" id="UP000178726">
    <property type="component" value="Unassembled WGS sequence"/>
</dbReference>
<dbReference type="SUPFAM" id="SSF55608">
    <property type="entry name" value="Homing endonucleases"/>
    <property type="match status" value="1"/>
</dbReference>
<gene>
    <name evidence="2" type="ORF">A3I29_05040</name>
</gene>
<evidence type="ECO:0000259" key="1">
    <source>
        <dbReference type="Pfam" id="PF03161"/>
    </source>
</evidence>
<protein>
    <recommendedName>
        <fullName evidence="1">Homing endonuclease LAGLIDADG domain-containing protein</fullName>
    </recommendedName>
</protein>